<evidence type="ECO:0000313" key="5">
    <source>
        <dbReference type="Proteomes" id="UP001165384"/>
    </source>
</evidence>
<dbReference type="NCBIfam" id="TIGR01682">
    <property type="entry name" value="moaD"/>
    <property type="match status" value="1"/>
</dbReference>
<dbReference type="CDD" id="cd00754">
    <property type="entry name" value="Ubl_MoaD"/>
    <property type="match status" value="1"/>
</dbReference>
<dbReference type="EMBL" id="JAKLTN010000002">
    <property type="protein sequence ID" value="MCG2577833.1"/>
    <property type="molecule type" value="Genomic_DNA"/>
</dbReference>
<comment type="caution">
    <text evidence="4">The sequence shown here is derived from an EMBL/GenBank/DDBJ whole genome shotgun (WGS) entry which is preliminary data.</text>
</comment>
<dbReference type="InterPro" id="IPR003749">
    <property type="entry name" value="ThiS/MoaD-like"/>
</dbReference>
<name>A0ABS9K3V2_9RHOO</name>
<protein>
    <recommendedName>
        <fullName evidence="3">Molybdopterin synthase sulfur carrier subunit</fullName>
    </recommendedName>
</protein>
<dbReference type="InterPro" id="IPR044672">
    <property type="entry name" value="MOCS2A"/>
</dbReference>
<dbReference type="InterPro" id="IPR016155">
    <property type="entry name" value="Mopterin_synth/thiamin_S_b"/>
</dbReference>
<accession>A0ABS9K3V2</accession>
<dbReference type="RefSeq" id="WP_275711162.1">
    <property type="nucleotide sequence ID" value="NZ_JAKLTN010000002.1"/>
</dbReference>
<dbReference type="Gene3D" id="3.10.20.30">
    <property type="match status" value="1"/>
</dbReference>
<dbReference type="SUPFAM" id="SSF54285">
    <property type="entry name" value="MoaD/ThiS"/>
    <property type="match status" value="1"/>
</dbReference>
<evidence type="ECO:0000256" key="2">
    <source>
        <dbReference type="ARBA" id="ARBA00024200"/>
    </source>
</evidence>
<gene>
    <name evidence="4" type="primary">moaD</name>
    <name evidence="4" type="ORF">LZ012_12615</name>
</gene>
<evidence type="ECO:0000256" key="1">
    <source>
        <dbReference type="ARBA" id="ARBA00022741"/>
    </source>
</evidence>
<dbReference type="InterPro" id="IPR012675">
    <property type="entry name" value="Beta-grasp_dom_sf"/>
</dbReference>
<dbReference type="PANTHER" id="PTHR33359:SF1">
    <property type="entry name" value="MOLYBDOPTERIN SYNTHASE SULFUR CARRIER SUBUNIT"/>
    <property type="match status" value="1"/>
</dbReference>
<proteinExistence type="inferred from homology"/>
<comment type="similarity">
    <text evidence="2">Belongs to the MoaD family.</text>
</comment>
<dbReference type="PANTHER" id="PTHR33359">
    <property type="entry name" value="MOLYBDOPTERIN SYNTHASE SULFUR CARRIER SUBUNIT"/>
    <property type="match status" value="1"/>
</dbReference>
<reference evidence="4" key="1">
    <citation type="submission" date="2022-01" db="EMBL/GenBank/DDBJ databases">
        <authorList>
            <person name="Jo J.-H."/>
            <person name="Im W.-T."/>
        </authorList>
    </citation>
    <scope>NUCLEOTIDE SEQUENCE</scope>
    <source>
        <strain evidence="4">XY25</strain>
    </source>
</reference>
<keyword evidence="1" id="KW-0547">Nucleotide-binding</keyword>
<keyword evidence="5" id="KW-1185">Reference proteome</keyword>
<dbReference type="Proteomes" id="UP001165384">
    <property type="component" value="Unassembled WGS sequence"/>
</dbReference>
<organism evidence="4 5">
    <name type="scientific">Dechloromonas hankyongensis</name>
    <dbReference type="NCBI Taxonomy" id="2908002"/>
    <lineage>
        <taxon>Bacteria</taxon>
        <taxon>Pseudomonadati</taxon>
        <taxon>Pseudomonadota</taxon>
        <taxon>Betaproteobacteria</taxon>
        <taxon>Rhodocyclales</taxon>
        <taxon>Azonexaceae</taxon>
        <taxon>Dechloromonas</taxon>
    </lineage>
</organism>
<dbReference type="Pfam" id="PF02597">
    <property type="entry name" value="ThiS"/>
    <property type="match status" value="1"/>
</dbReference>
<sequence>MSVKILYFAGLKEKLGVPGESVDLPADIATVGSLRDWLVGHGRDALGSAKNLRCAVNQDMAKLDAAIKDGDEIAFFPPVTGG</sequence>
<evidence type="ECO:0000256" key="3">
    <source>
        <dbReference type="ARBA" id="ARBA00024247"/>
    </source>
</evidence>
<evidence type="ECO:0000313" key="4">
    <source>
        <dbReference type="EMBL" id="MCG2577833.1"/>
    </source>
</evidence>